<feature type="domain" description="Regulator of ribonuclease activity B" evidence="1">
    <location>
        <begin position="9"/>
        <end position="110"/>
    </location>
</feature>
<proteinExistence type="predicted"/>
<dbReference type="InterPro" id="IPR036701">
    <property type="entry name" value="RraB-like_sf"/>
</dbReference>
<dbReference type="Gene3D" id="3.30.70.970">
    <property type="entry name" value="RraB-like"/>
    <property type="match status" value="1"/>
</dbReference>
<organism evidence="2 3">
    <name type="scientific">Ectopseudomonas mendocina</name>
    <name type="common">Pseudomonas mendocina</name>
    <dbReference type="NCBI Taxonomy" id="300"/>
    <lineage>
        <taxon>Bacteria</taxon>
        <taxon>Pseudomonadati</taxon>
        <taxon>Pseudomonadota</taxon>
        <taxon>Gammaproteobacteria</taxon>
        <taxon>Pseudomonadales</taxon>
        <taxon>Pseudomonadaceae</taxon>
        <taxon>Ectopseudomonas</taxon>
    </lineage>
</organism>
<name>A0A379ISW0_ECTME</name>
<evidence type="ECO:0000259" key="1">
    <source>
        <dbReference type="Pfam" id="PF06877"/>
    </source>
</evidence>
<dbReference type="Proteomes" id="UP000254260">
    <property type="component" value="Unassembled WGS sequence"/>
</dbReference>
<accession>A0A379ISW0</accession>
<reference evidence="2 3" key="1">
    <citation type="submission" date="2018-06" db="EMBL/GenBank/DDBJ databases">
        <authorList>
            <consortium name="Pathogen Informatics"/>
            <person name="Doyle S."/>
        </authorList>
    </citation>
    <scope>NUCLEOTIDE SEQUENCE [LARGE SCALE GENOMIC DNA]</scope>
    <source>
        <strain evidence="2 3">NCTC10899</strain>
    </source>
</reference>
<dbReference type="InterPro" id="IPR009671">
    <property type="entry name" value="RraB_dom"/>
</dbReference>
<dbReference type="AlphaFoldDB" id="A0A379ISW0"/>
<evidence type="ECO:0000313" key="3">
    <source>
        <dbReference type="Proteomes" id="UP000254260"/>
    </source>
</evidence>
<dbReference type="OrthoDB" id="894113at2"/>
<dbReference type="Pfam" id="PF06877">
    <property type="entry name" value="RraB"/>
    <property type="match status" value="1"/>
</dbReference>
<evidence type="ECO:0000313" key="2">
    <source>
        <dbReference type="EMBL" id="SUD39320.1"/>
    </source>
</evidence>
<protein>
    <submittedName>
        <fullName evidence="2">Protein of uncharacterized function (DUF1260)</fullName>
    </submittedName>
</protein>
<gene>
    <name evidence="2" type="ORF">NCTC10899_02125</name>
</gene>
<dbReference type="EMBL" id="UGUU01000001">
    <property type="protein sequence ID" value="SUD39320.1"/>
    <property type="molecule type" value="Genomic_DNA"/>
</dbReference>
<sequence>MITKDSLVEMFENISNNTEWDLSSPLLWGYFFTDSKRETLQKSVPDLEAKGYKFVEIFLSEKENPGESDLWWLHVEKIETHTPDSLFKRNKELYQFAAENHLESYDGMDVGPVGGKH</sequence>